<name>A0AAU3GTQ2_9ACTN</name>
<accession>A0AAU3GTQ2</accession>
<protein>
    <submittedName>
        <fullName evidence="1">DUF2993 domain-containing protein</fullName>
    </submittedName>
</protein>
<sequence length="232" mass="24015">MRALRILLIIAVVLGGVFIAADRAALYFAESEAEERVTFGDADAAGSTEVSIKGFPFLTQVAGKELDQVDVTVKDVRAGAAGHEVRISEIKAQLRQVTLDSGYSTATAARATGTAVVPYAALTEAADEGVTVSYGGDGKVKVTGSVQIPLTGKAVTRSVLSTVTLVGGDTVKVRADEVPGEGVPGLEDLVRKKTDFERTIGGLPDGLKLEKIEVAPDGLEISMSGSDVRLAG</sequence>
<proteinExistence type="predicted"/>
<gene>
    <name evidence="1" type="ORF">OG626_16325</name>
</gene>
<dbReference type="InterPro" id="IPR021373">
    <property type="entry name" value="DUF2993"/>
</dbReference>
<reference evidence="1" key="1">
    <citation type="submission" date="2022-10" db="EMBL/GenBank/DDBJ databases">
        <title>The complete genomes of actinobacterial strains from the NBC collection.</title>
        <authorList>
            <person name="Joergensen T.S."/>
            <person name="Alvarez Arevalo M."/>
            <person name="Sterndorff E.B."/>
            <person name="Faurdal D."/>
            <person name="Vuksanovic O."/>
            <person name="Mourched A.-S."/>
            <person name="Charusanti P."/>
            <person name="Shaw S."/>
            <person name="Blin K."/>
            <person name="Weber T."/>
        </authorList>
    </citation>
    <scope>NUCLEOTIDE SEQUENCE</scope>
    <source>
        <strain evidence="1">NBC_01401</strain>
    </source>
</reference>
<dbReference type="Pfam" id="PF11209">
    <property type="entry name" value="LmeA"/>
    <property type="match status" value="1"/>
</dbReference>
<dbReference type="EMBL" id="CP109535">
    <property type="protein sequence ID" value="WTY96371.1"/>
    <property type="molecule type" value="Genomic_DNA"/>
</dbReference>
<dbReference type="AlphaFoldDB" id="A0AAU3GTQ2"/>
<organism evidence="1">
    <name type="scientific">Streptomyces sp. NBC_01401</name>
    <dbReference type="NCBI Taxonomy" id="2903854"/>
    <lineage>
        <taxon>Bacteria</taxon>
        <taxon>Bacillati</taxon>
        <taxon>Actinomycetota</taxon>
        <taxon>Actinomycetes</taxon>
        <taxon>Kitasatosporales</taxon>
        <taxon>Streptomycetaceae</taxon>
        <taxon>Streptomyces</taxon>
    </lineage>
</organism>
<evidence type="ECO:0000313" key="1">
    <source>
        <dbReference type="EMBL" id="WTY96371.1"/>
    </source>
</evidence>